<name>A0AAV1QDL2_SCOSC</name>
<reference evidence="3 4" key="1">
    <citation type="submission" date="2024-01" db="EMBL/GenBank/DDBJ databases">
        <authorList>
            <person name="Alioto T."/>
            <person name="Alioto T."/>
            <person name="Gomez Garrido J."/>
        </authorList>
    </citation>
    <scope>NUCLEOTIDE SEQUENCE [LARGE SCALE GENOMIC DNA]</scope>
</reference>
<organism evidence="3 4">
    <name type="scientific">Scomber scombrus</name>
    <name type="common">Atlantic mackerel</name>
    <name type="synonym">Scomber vernalis</name>
    <dbReference type="NCBI Taxonomy" id="13677"/>
    <lineage>
        <taxon>Eukaryota</taxon>
        <taxon>Metazoa</taxon>
        <taxon>Chordata</taxon>
        <taxon>Craniata</taxon>
        <taxon>Vertebrata</taxon>
        <taxon>Euteleostomi</taxon>
        <taxon>Actinopterygii</taxon>
        <taxon>Neopterygii</taxon>
        <taxon>Teleostei</taxon>
        <taxon>Neoteleostei</taxon>
        <taxon>Acanthomorphata</taxon>
        <taxon>Pelagiaria</taxon>
        <taxon>Scombriformes</taxon>
        <taxon>Scombridae</taxon>
        <taxon>Scomber</taxon>
    </lineage>
</organism>
<evidence type="ECO:0000259" key="2">
    <source>
        <dbReference type="PROSITE" id="PS00028"/>
    </source>
</evidence>
<dbReference type="AlphaFoldDB" id="A0AAV1QDL2"/>
<feature type="domain" description="C2H2-type" evidence="2">
    <location>
        <begin position="68"/>
        <end position="89"/>
    </location>
</feature>
<proteinExistence type="predicted"/>
<accession>A0AAV1QDL2</accession>
<protein>
    <submittedName>
        <fullName evidence="3">Uncharacterized protein LOC121629265</fullName>
    </submittedName>
</protein>
<feature type="compositionally biased region" description="Polar residues" evidence="1">
    <location>
        <begin position="1"/>
        <end position="14"/>
    </location>
</feature>
<gene>
    <name evidence="3" type="ORF">FSCOSCO3_A033443</name>
</gene>
<dbReference type="EMBL" id="CAWUFR010000770">
    <property type="protein sequence ID" value="CAK6981094.1"/>
    <property type="molecule type" value="Genomic_DNA"/>
</dbReference>
<feature type="region of interest" description="Disordered" evidence="1">
    <location>
        <begin position="1"/>
        <end position="28"/>
    </location>
</feature>
<evidence type="ECO:0000313" key="4">
    <source>
        <dbReference type="Proteomes" id="UP001314229"/>
    </source>
</evidence>
<keyword evidence="4" id="KW-1185">Reference proteome</keyword>
<sequence length="148" mass="15516">SAESQPDTPNTSHKVTGPATKANPGTQKAPDLCRLRELDSISCSLCGNHVSSEEYTQHLSDYHVQEQCEQCGVKVWGAVGLLQHIETVHLDQGSSTRGPFNTSNRCSTVCISGATCIAGTICTTSIAGTICTTSFTGTAKNCNHSAAS</sequence>
<dbReference type="InterPro" id="IPR013087">
    <property type="entry name" value="Znf_C2H2_type"/>
</dbReference>
<evidence type="ECO:0000313" key="3">
    <source>
        <dbReference type="EMBL" id="CAK6981094.1"/>
    </source>
</evidence>
<evidence type="ECO:0000256" key="1">
    <source>
        <dbReference type="SAM" id="MobiDB-lite"/>
    </source>
</evidence>
<dbReference type="Proteomes" id="UP001314229">
    <property type="component" value="Unassembled WGS sequence"/>
</dbReference>
<comment type="caution">
    <text evidence="3">The sequence shown here is derived from an EMBL/GenBank/DDBJ whole genome shotgun (WGS) entry which is preliminary data.</text>
</comment>
<dbReference type="PROSITE" id="PS00028">
    <property type="entry name" value="ZINC_FINGER_C2H2_1"/>
    <property type="match status" value="1"/>
</dbReference>
<feature type="non-terminal residue" evidence="3">
    <location>
        <position position="1"/>
    </location>
</feature>